<dbReference type="PANTHER" id="PTHR21535">
    <property type="entry name" value="MAGNESIUM AND COBALT TRANSPORT PROTEIN/MITOCHONDRIAL IMPORT INNER MEMBRANE TRANSLOCASE SUBUNIT TIM8"/>
    <property type="match status" value="1"/>
</dbReference>
<feature type="region of interest" description="Disordered" evidence="5">
    <location>
        <begin position="76"/>
        <end position="95"/>
    </location>
</feature>
<evidence type="ECO:0000256" key="4">
    <source>
        <dbReference type="ARBA" id="ARBA00023136"/>
    </source>
</evidence>
<sequence length="414" mass="42474">MEQQPAAVKALAVLLEQAQPNTYDIDEAEAIARRLVGPPHAEKTTANVAPAPKPGRAWTEWDRDALCELARTGSVASSAKRLPLQPPGSADDEEKGRVLAYTAAAQAGGGSRRRWGATVAEALGGEPPSRGGGWTWVHVAGEPPTAAELQALQALAGVPREVRDVLSRRAEWSGAARVGAWVAAAAGGVAVAVCRGLAVSSGAWGLAARAARRLDASGDPWAGDQAGDHAGRVAHGLLGAAARASAVAALAAGAAPASGGLLHEIGVARRRVAAARREVAEIGAVIRAVIRLLPRESGGRRGEAEHLATVGLLAACAHCEAELARAHAAQHAGAQVELSRAGVGVGAAANRWLLLAGILLPMQFVTGLFGQNVVMPWKSQDAPSESLAPWLVIAASLVAVFAAFVGYARMRRVI</sequence>
<keyword evidence="2 6" id="KW-0812">Transmembrane</keyword>
<evidence type="ECO:0000256" key="6">
    <source>
        <dbReference type="SAM" id="Phobius"/>
    </source>
</evidence>
<evidence type="ECO:0000256" key="2">
    <source>
        <dbReference type="ARBA" id="ARBA00022692"/>
    </source>
</evidence>
<feature type="transmembrane region" description="Helical" evidence="6">
    <location>
        <begin position="352"/>
        <end position="375"/>
    </location>
</feature>
<comment type="subcellular location">
    <subcellularLocation>
        <location evidence="1">Membrane</location>
        <topology evidence="1">Multi-pass membrane protein</topology>
    </subcellularLocation>
</comment>
<dbReference type="GO" id="GO:0016020">
    <property type="term" value="C:membrane"/>
    <property type="evidence" value="ECO:0007669"/>
    <property type="project" value="UniProtKB-SubCell"/>
</dbReference>
<dbReference type="PANTHER" id="PTHR21535:SF51">
    <property type="entry name" value="MANGANESE RESISTANCE PROTEIN MNR2"/>
    <property type="match status" value="1"/>
</dbReference>
<evidence type="ECO:0000256" key="5">
    <source>
        <dbReference type="SAM" id="MobiDB-lite"/>
    </source>
</evidence>
<name>A0A9W8EH96_9FUNG</name>
<keyword evidence="8" id="KW-1185">Reference proteome</keyword>
<feature type="transmembrane region" description="Helical" evidence="6">
    <location>
        <begin position="387"/>
        <end position="408"/>
    </location>
</feature>
<protein>
    <submittedName>
        <fullName evidence="7">Uncharacterized protein</fullName>
    </submittedName>
</protein>
<accession>A0A9W8EH96</accession>
<dbReference type="AlphaFoldDB" id="A0A9W8EH96"/>
<dbReference type="Gene3D" id="1.20.58.340">
    <property type="entry name" value="Magnesium transport protein CorA, transmembrane region"/>
    <property type="match status" value="1"/>
</dbReference>
<dbReference type="OrthoDB" id="29879at2759"/>
<evidence type="ECO:0000313" key="7">
    <source>
        <dbReference type="EMBL" id="KAJ2006958.1"/>
    </source>
</evidence>
<gene>
    <name evidence="7" type="ORF">H4R26_001061</name>
</gene>
<evidence type="ECO:0000256" key="1">
    <source>
        <dbReference type="ARBA" id="ARBA00004141"/>
    </source>
</evidence>
<evidence type="ECO:0000313" key="8">
    <source>
        <dbReference type="Proteomes" id="UP001150907"/>
    </source>
</evidence>
<keyword evidence="4 6" id="KW-0472">Membrane</keyword>
<comment type="caution">
    <text evidence="7">The sequence shown here is derived from an EMBL/GenBank/DDBJ whole genome shotgun (WGS) entry which is preliminary data.</text>
</comment>
<keyword evidence="3 6" id="KW-1133">Transmembrane helix</keyword>
<reference evidence="7" key="1">
    <citation type="submission" date="2022-07" db="EMBL/GenBank/DDBJ databases">
        <title>Phylogenomic reconstructions and comparative analyses of Kickxellomycotina fungi.</title>
        <authorList>
            <person name="Reynolds N.K."/>
            <person name="Stajich J.E."/>
            <person name="Barry K."/>
            <person name="Grigoriev I.V."/>
            <person name="Crous P."/>
            <person name="Smith M.E."/>
        </authorList>
    </citation>
    <scope>NUCLEOTIDE SEQUENCE</scope>
    <source>
        <strain evidence="7">IMI 214461</strain>
    </source>
</reference>
<organism evidence="7 8">
    <name type="scientific">Coemansia thaxteri</name>
    <dbReference type="NCBI Taxonomy" id="2663907"/>
    <lineage>
        <taxon>Eukaryota</taxon>
        <taxon>Fungi</taxon>
        <taxon>Fungi incertae sedis</taxon>
        <taxon>Zoopagomycota</taxon>
        <taxon>Kickxellomycotina</taxon>
        <taxon>Kickxellomycetes</taxon>
        <taxon>Kickxellales</taxon>
        <taxon>Kickxellaceae</taxon>
        <taxon>Coemansia</taxon>
    </lineage>
</organism>
<dbReference type="SUPFAM" id="SSF144083">
    <property type="entry name" value="Magnesium transport protein CorA, transmembrane region"/>
    <property type="match status" value="1"/>
</dbReference>
<dbReference type="Proteomes" id="UP001150907">
    <property type="component" value="Unassembled WGS sequence"/>
</dbReference>
<proteinExistence type="predicted"/>
<dbReference type="InterPro" id="IPR045863">
    <property type="entry name" value="CorA_TM1_TM2"/>
</dbReference>
<dbReference type="EMBL" id="JANBQF010000041">
    <property type="protein sequence ID" value="KAJ2006958.1"/>
    <property type="molecule type" value="Genomic_DNA"/>
</dbReference>
<evidence type="ECO:0000256" key="3">
    <source>
        <dbReference type="ARBA" id="ARBA00022989"/>
    </source>
</evidence>